<evidence type="ECO:0000256" key="1">
    <source>
        <dbReference type="ARBA" id="ARBA00022741"/>
    </source>
</evidence>
<sequence>MARLSTGTDGLDEFLEGGFLEGSVNLVTGGPGSGKTTMCSQYIRAGLENDEKCLYITTGQRPSDVRQDAKSFGIELDITDDNLSMAHVSPSENVAEDIKERIADSSFERIVLDSISVFEMNWGQKEQIRKYVNRLMEHFRDISATVLVTSERPESESGKLSRFGVAEFIVDGVILLNGYALGETTYRSARVIKMRRTNISGEILNVELDGDGLSISPAERL</sequence>
<dbReference type="Proteomes" id="UP001218034">
    <property type="component" value="Chromosome"/>
</dbReference>
<keyword evidence="2" id="KW-0067">ATP-binding</keyword>
<dbReference type="GeneID" id="90589727"/>
<accession>A0ABY8CDN4</accession>
<gene>
    <name evidence="4" type="primary">rad55</name>
    <name evidence="4" type="ORF">SVXNc_0291</name>
</gene>
<keyword evidence="1" id="KW-0547">Nucleotide-binding</keyword>
<feature type="domain" description="KaiC" evidence="3">
    <location>
        <begin position="2"/>
        <end position="221"/>
    </location>
</feature>
<proteinExistence type="predicted"/>
<dbReference type="InterPro" id="IPR010624">
    <property type="entry name" value="KaiC_dom"/>
</dbReference>
<dbReference type="InterPro" id="IPR014774">
    <property type="entry name" value="KaiC-like_dom"/>
</dbReference>
<dbReference type="PRINTS" id="PR01874">
    <property type="entry name" value="DNAREPAIRADA"/>
</dbReference>
<dbReference type="RefSeq" id="WP_347722190.1">
    <property type="nucleotide sequence ID" value="NZ_CP104395.1"/>
</dbReference>
<dbReference type="PROSITE" id="PS51146">
    <property type="entry name" value="KAIC"/>
    <property type="match status" value="1"/>
</dbReference>
<dbReference type="PANTHER" id="PTHR43637">
    <property type="entry name" value="UPF0273 PROTEIN TM_0370"/>
    <property type="match status" value="1"/>
</dbReference>
<dbReference type="Gene3D" id="3.40.50.300">
    <property type="entry name" value="P-loop containing nucleotide triphosphate hydrolases"/>
    <property type="match status" value="1"/>
</dbReference>
<protein>
    <submittedName>
        <fullName evidence="4">RecA-superfamily ATPase implicated in signal transduction</fullName>
    </submittedName>
</protein>
<evidence type="ECO:0000313" key="4">
    <source>
        <dbReference type="EMBL" id="WEL19318.1"/>
    </source>
</evidence>
<evidence type="ECO:0000313" key="5">
    <source>
        <dbReference type="Proteomes" id="UP001218034"/>
    </source>
</evidence>
<dbReference type="Pfam" id="PF06745">
    <property type="entry name" value="ATPase"/>
    <property type="match status" value="1"/>
</dbReference>
<dbReference type="InterPro" id="IPR027417">
    <property type="entry name" value="P-loop_NTPase"/>
</dbReference>
<organism evidence="4 5">
    <name type="scientific">Candidatus Nanohalococcus occultus</name>
    <dbReference type="NCBI Taxonomy" id="2978047"/>
    <lineage>
        <taxon>Archaea</taxon>
        <taxon>Candidatus Nanohalarchaeota</taxon>
        <taxon>Candidatus Nanohalarchaeota incertae sedis</taxon>
        <taxon>Candidatus Nanohalococcus</taxon>
    </lineage>
</organism>
<reference evidence="4 5" key="1">
    <citation type="submission" date="2022-09" db="EMBL/GenBank/DDBJ databases">
        <title>Xylan utilization by haloarchaea-nanohaloarchaea associations.</title>
        <authorList>
            <person name="Yakimov M."/>
        </authorList>
    </citation>
    <scope>NUCLEOTIDE SEQUENCE [LARGE SCALE GENOMIC DNA]</scope>
    <source>
        <strain evidence="4 5">SVXNc</strain>
    </source>
</reference>
<keyword evidence="5" id="KW-1185">Reference proteome</keyword>
<name>A0ABY8CDN4_9ARCH</name>
<dbReference type="EMBL" id="CP104395">
    <property type="protein sequence ID" value="WEL19318.1"/>
    <property type="molecule type" value="Genomic_DNA"/>
</dbReference>
<dbReference type="SUPFAM" id="SSF52540">
    <property type="entry name" value="P-loop containing nucleoside triphosphate hydrolases"/>
    <property type="match status" value="1"/>
</dbReference>
<evidence type="ECO:0000259" key="3">
    <source>
        <dbReference type="PROSITE" id="PS51146"/>
    </source>
</evidence>
<evidence type="ECO:0000256" key="2">
    <source>
        <dbReference type="ARBA" id="ARBA00022840"/>
    </source>
</evidence>